<dbReference type="Proteomes" id="UP000502998">
    <property type="component" value="Chromosome"/>
</dbReference>
<dbReference type="EMBL" id="AP022822">
    <property type="protein sequence ID" value="BCA86904.1"/>
    <property type="molecule type" value="Genomic_DNA"/>
</dbReference>
<reference evidence="1 2" key="1">
    <citation type="submission" date="2020-02" db="EMBL/GenBank/DDBJ databases">
        <title>Characterization of vanA genotype vancomycin-resistant Enterococcus saigonensis VE80.</title>
        <authorList>
            <person name="Harada T."/>
            <person name="Motooka D."/>
            <person name="Nakamura S."/>
            <person name="Yamamoto Y."/>
            <person name="Kawahara R."/>
            <person name="Kawatsu K."/>
        </authorList>
    </citation>
    <scope>NUCLEOTIDE SEQUENCE [LARGE SCALE GENOMIC DNA]</scope>
    <source>
        <strain evidence="1 2">VE80</strain>
    </source>
</reference>
<organism evidence="1 2">
    <name type="scientific">Enterococcus saigonensis</name>
    <dbReference type="NCBI Taxonomy" id="1805431"/>
    <lineage>
        <taxon>Bacteria</taxon>
        <taxon>Bacillati</taxon>
        <taxon>Bacillota</taxon>
        <taxon>Bacilli</taxon>
        <taxon>Lactobacillales</taxon>
        <taxon>Enterococcaceae</taxon>
        <taxon>Enterococcus</taxon>
    </lineage>
</organism>
<dbReference type="KEGG" id="esg:EsVE80_24270"/>
<evidence type="ECO:0000313" key="2">
    <source>
        <dbReference type="Proteomes" id="UP000502998"/>
    </source>
</evidence>
<dbReference type="AlphaFoldDB" id="A0A679IRX0"/>
<gene>
    <name evidence="1" type="ORF">EsVE80_24270</name>
</gene>
<evidence type="ECO:0000313" key="1">
    <source>
        <dbReference type="EMBL" id="BCA86904.1"/>
    </source>
</evidence>
<protein>
    <submittedName>
        <fullName evidence="1">Uncharacterized protein</fullName>
    </submittedName>
</protein>
<proteinExistence type="predicted"/>
<name>A0A679IRX0_9ENTE</name>
<accession>A0A679IRX0</accession>
<keyword evidence="2" id="KW-1185">Reference proteome</keyword>
<sequence length="59" mass="6796">MSMKWVNFLREIKKCVKVTKIFCYLAAFFCDFKGNLPLKEGKTSFLITKNSVLETIGSK</sequence>